<organism evidence="4 5">
    <name type="scientific">Bacterioplanes sanyensis</name>
    <dbReference type="NCBI Taxonomy" id="1249553"/>
    <lineage>
        <taxon>Bacteria</taxon>
        <taxon>Pseudomonadati</taxon>
        <taxon>Pseudomonadota</taxon>
        <taxon>Gammaproteobacteria</taxon>
        <taxon>Oceanospirillales</taxon>
        <taxon>Oceanospirillaceae</taxon>
        <taxon>Bacterioplanes</taxon>
    </lineage>
</organism>
<dbReference type="Pfam" id="PF25800">
    <property type="entry name" value="FimV_N"/>
    <property type="match status" value="1"/>
</dbReference>
<feature type="compositionally biased region" description="Acidic residues" evidence="2">
    <location>
        <begin position="840"/>
        <end position="852"/>
    </location>
</feature>
<feature type="compositionally biased region" description="Acidic residues" evidence="2">
    <location>
        <begin position="529"/>
        <end position="539"/>
    </location>
</feature>
<proteinExistence type="predicted"/>
<dbReference type="SMART" id="SM00257">
    <property type="entry name" value="LysM"/>
    <property type="match status" value="1"/>
</dbReference>
<dbReference type="Gene3D" id="3.10.350.10">
    <property type="entry name" value="LysM domain"/>
    <property type="match status" value="1"/>
</dbReference>
<feature type="region of interest" description="Disordered" evidence="2">
    <location>
        <begin position="640"/>
        <end position="678"/>
    </location>
</feature>
<feature type="compositionally biased region" description="Polar residues" evidence="2">
    <location>
        <begin position="641"/>
        <end position="655"/>
    </location>
</feature>
<feature type="region of interest" description="Disordered" evidence="2">
    <location>
        <begin position="886"/>
        <end position="996"/>
    </location>
</feature>
<reference evidence="4 5" key="1">
    <citation type="submission" date="2017-07" db="EMBL/GenBank/DDBJ databases">
        <title>Annotated genome sequence of Bacterioplanes sanyensis isolated from Red Sea.</title>
        <authorList>
            <person name="Rehman Z.U."/>
        </authorList>
    </citation>
    <scope>NUCLEOTIDE SEQUENCE [LARGE SCALE GENOMIC DNA]</scope>
    <source>
        <strain evidence="4 5">NV9</strain>
    </source>
</reference>
<dbReference type="Gene3D" id="1.20.58.2200">
    <property type="match status" value="1"/>
</dbReference>
<dbReference type="InterPro" id="IPR011990">
    <property type="entry name" value="TPR-like_helical_dom_sf"/>
</dbReference>
<feature type="compositionally biased region" description="Acidic residues" evidence="2">
    <location>
        <begin position="759"/>
        <end position="784"/>
    </location>
</feature>
<feature type="compositionally biased region" description="Acidic residues" evidence="2">
    <location>
        <begin position="810"/>
        <end position="830"/>
    </location>
</feature>
<dbReference type="InterPro" id="IPR018392">
    <property type="entry name" value="LysM"/>
</dbReference>
<dbReference type="RefSeq" id="WP_094061089.1">
    <property type="nucleotide sequence ID" value="NZ_CP022530.1"/>
</dbReference>
<evidence type="ECO:0000313" key="4">
    <source>
        <dbReference type="EMBL" id="ASP39915.1"/>
    </source>
</evidence>
<evidence type="ECO:0000256" key="2">
    <source>
        <dbReference type="SAM" id="MobiDB-lite"/>
    </source>
</evidence>
<dbReference type="NCBIfam" id="TIGR03504">
    <property type="entry name" value="FimV_Cterm"/>
    <property type="match status" value="1"/>
</dbReference>
<dbReference type="OrthoDB" id="5298707at2"/>
<dbReference type="KEGG" id="bsan:CHH28_15095"/>
<feature type="region of interest" description="Disordered" evidence="2">
    <location>
        <begin position="269"/>
        <end position="318"/>
    </location>
</feature>
<accession>A0A222FLL7</accession>
<feature type="region of interest" description="Disordered" evidence="2">
    <location>
        <begin position="508"/>
        <end position="553"/>
    </location>
</feature>
<keyword evidence="5" id="KW-1185">Reference proteome</keyword>
<feature type="compositionally biased region" description="Acidic residues" evidence="2">
    <location>
        <begin position="956"/>
        <end position="973"/>
    </location>
</feature>
<feature type="compositionally biased region" description="Acidic residues" evidence="2">
    <location>
        <begin position="791"/>
        <end position="801"/>
    </location>
</feature>
<evidence type="ECO:0000256" key="1">
    <source>
        <dbReference type="SAM" id="Coils"/>
    </source>
</evidence>
<feature type="region of interest" description="Disordered" evidence="2">
    <location>
        <begin position="759"/>
        <end position="852"/>
    </location>
</feature>
<dbReference type="Proteomes" id="UP000202440">
    <property type="component" value="Chromosome"/>
</dbReference>
<dbReference type="InterPro" id="IPR036779">
    <property type="entry name" value="LysM_dom_sf"/>
</dbReference>
<protein>
    <recommendedName>
        <fullName evidence="3">LysM domain-containing protein</fullName>
    </recommendedName>
</protein>
<dbReference type="Gene3D" id="1.25.40.10">
    <property type="entry name" value="Tetratricopeptide repeat domain"/>
    <property type="match status" value="1"/>
</dbReference>
<evidence type="ECO:0000259" key="3">
    <source>
        <dbReference type="SMART" id="SM00257"/>
    </source>
</evidence>
<name>A0A222FLL7_9GAMM</name>
<dbReference type="EMBL" id="CP022530">
    <property type="protein sequence ID" value="ASP39915.1"/>
    <property type="molecule type" value="Genomic_DNA"/>
</dbReference>
<feature type="coiled-coil region" evidence="1">
    <location>
        <begin position="319"/>
        <end position="367"/>
    </location>
</feature>
<dbReference type="NCBIfam" id="TIGR03505">
    <property type="entry name" value="FimV_core"/>
    <property type="match status" value="1"/>
</dbReference>
<feature type="compositionally biased region" description="Acidic residues" evidence="2">
    <location>
        <begin position="508"/>
        <end position="518"/>
    </location>
</feature>
<dbReference type="CDD" id="cd00118">
    <property type="entry name" value="LysM"/>
    <property type="match status" value="1"/>
</dbReference>
<gene>
    <name evidence="4" type="ORF">CHH28_15095</name>
</gene>
<feature type="compositionally biased region" description="Polar residues" evidence="2">
    <location>
        <begin position="269"/>
        <end position="280"/>
    </location>
</feature>
<feature type="region of interest" description="Disordered" evidence="2">
    <location>
        <begin position="373"/>
        <end position="445"/>
    </location>
</feature>
<dbReference type="AlphaFoldDB" id="A0A222FLL7"/>
<dbReference type="InterPro" id="IPR020012">
    <property type="entry name" value="LysM_FimV"/>
</dbReference>
<dbReference type="InterPro" id="IPR057840">
    <property type="entry name" value="FimV_N"/>
</dbReference>
<dbReference type="InterPro" id="IPR038440">
    <property type="entry name" value="FimV_C_sf"/>
</dbReference>
<dbReference type="InterPro" id="IPR020011">
    <property type="entry name" value="FimV_C"/>
</dbReference>
<feature type="compositionally biased region" description="Low complexity" evidence="2">
    <location>
        <begin position="656"/>
        <end position="671"/>
    </location>
</feature>
<feature type="domain" description="LysM" evidence="3">
    <location>
        <begin position="183"/>
        <end position="239"/>
    </location>
</feature>
<evidence type="ECO:0000313" key="5">
    <source>
        <dbReference type="Proteomes" id="UP000202440"/>
    </source>
</evidence>
<feature type="compositionally biased region" description="Acidic residues" evidence="2">
    <location>
        <begin position="925"/>
        <end position="934"/>
    </location>
</feature>
<keyword evidence="1" id="KW-0175">Coiled coil</keyword>
<sequence>MKRLLANTLMLAGGLTISGHTLALGLGELELDSALNQPLKAEISLVEAEDLSQWEIKPKLASPQDFENAGVDRVFFLTKIDFKVDGDKIVLSTREPVTEPFLNFLVELNWPAGRVLREYTVLLDPPVFAEDSVAPLAITTPATVDSVYVEQPGSETVERTEVVTSGMAVDRQDWTQEPSEPGTYKVKQNDTLWNIALQTRPDRSVSPQRMMVAIQQANPDAFIGGNINRLKTHKVLRIPAADELQTIAEQQALAEVARQNKDLTASAAQLSATGRSTSAEPSAMSEGDGEVRLLSPSEKQQDIAGSSGEVASDMSDGRQQALENDLAIAMEDLDSSRRENQELRERLQALEEQIETLQSLITLKDDQLANMQLPTESDDSVGEQPYDTANETGMADETDMGGELQDSSGQDDSIDFNYSEPAAEEPAQQSVPEPQAEVEPTPSVDELAAAEERRRQLAERIARESQQAQPSIIDTLLSPVTLGISALVLGLLALLGFRVAKKRKEAAADAEDAIEVPESEINPSADAGQLDDFDFDADDQLDKEPVDLSDDAEPLAGLDEATDEGDEFSPVAQTEDVISESDIYIAYGKFDQAIELLTGAIEDEPSRTDLRLKLLEVLVEMDDSQAFAEAEGALNMLGDHQASSQAEQMRSRLSSPQAPTGAAGMAAAAPGSLETDVPELDDGLADEFNQGLDFSDALDMSDSGQTSDNVEDIFANTDSADDSTDALDFDASLDLGADDAADDLGSDSLEDVPTLDLDADLGDSLDFDLNDSSLETDDGVDDLAAELPQADSDEDGLEFDLSDFGTDGSADADEAPVLDVADAEGDDNSLEFDLGALQDEGTEESELTDVPELPVEDDNVVDFAAAETDASEELGADDALAELEAELEQSSFDAEPAAEAAQDGIEEVTDAGDFMAELETLSDTTTDEGDDPGDFDLSADMAELDDDLGDFSAGSESDELPTLEAEADAEPELEAASVDSEPMPAEAPSAGGRSTDDIDLDELAAADDEFDFLAGTDECATKLDLARAYIDMEDADGAKELLQEVIQEGSDQQKQEARSMMDNMS</sequence>